<organism evidence="3 4">
    <name type="scientific">Lonchura striata</name>
    <name type="common">white-rumped munia</name>
    <dbReference type="NCBI Taxonomy" id="40157"/>
    <lineage>
        <taxon>Eukaryota</taxon>
        <taxon>Metazoa</taxon>
        <taxon>Chordata</taxon>
        <taxon>Craniata</taxon>
        <taxon>Vertebrata</taxon>
        <taxon>Euteleostomi</taxon>
        <taxon>Archelosauria</taxon>
        <taxon>Archosauria</taxon>
        <taxon>Dinosauria</taxon>
        <taxon>Saurischia</taxon>
        <taxon>Theropoda</taxon>
        <taxon>Coelurosauria</taxon>
        <taxon>Aves</taxon>
        <taxon>Neognathae</taxon>
        <taxon>Neoaves</taxon>
        <taxon>Telluraves</taxon>
        <taxon>Australaves</taxon>
        <taxon>Passeriformes</taxon>
        <taxon>Passeroidea</taxon>
        <taxon>Estrildidae</taxon>
        <taxon>Estrildinae</taxon>
        <taxon>Lonchura</taxon>
    </lineage>
</organism>
<dbReference type="Proteomes" id="UP000197619">
    <property type="component" value="Unassembled WGS sequence"/>
</dbReference>
<dbReference type="PANTHER" id="PTHR14362:SF2">
    <property type="entry name" value="COILED-COIL DOMAIN-CONTAINING PROTEIN 81"/>
    <property type="match status" value="1"/>
</dbReference>
<accession>A0A218UTM7</accession>
<dbReference type="PANTHER" id="PTHR14362">
    <property type="entry name" value="COILED-COIL DOMAIN-CONTAINING PROTEIN 81"/>
    <property type="match status" value="1"/>
</dbReference>
<dbReference type="InterPro" id="IPR028034">
    <property type="entry name" value="HU-CCDC81"/>
</dbReference>
<evidence type="ECO:0000259" key="2">
    <source>
        <dbReference type="Pfam" id="PF18289"/>
    </source>
</evidence>
<feature type="domain" description="CCDC81 HU" evidence="1">
    <location>
        <begin position="76"/>
        <end position="139"/>
    </location>
</feature>
<name>A0A218UTM7_9PASE</name>
<dbReference type="Pfam" id="PF14908">
    <property type="entry name" value="HU-CCDC81_euk_1"/>
    <property type="match status" value="1"/>
</dbReference>
<reference evidence="3 4" key="1">
    <citation type="submission" date="2017-05" db="EMBL/GenBank/DDBJ databases">
        <title>Genome of assembly of the Bengalese finch, Lonchura striata domestica.</title>
        <authorList>
            <person name="Colquitt B.M."/>
            <person name="Brainard M.S."/>
        </authorList>
    </citation>
    <scope>NUCLEOTIDE SEQUENCE [LARGE SCALE GENOMIC DNA]</scope>
    <source>
        <strain evidence="3">White83orange57</strain>
    </source>
</reference>
<protein>
    <submittedName>
        <fullName evidence="3">Coiled-coil domain-containing protein 81</fullName>
    </submittedName>
</protein>
<dbReference type="AlphaFoldDB" id="A0A218UTM7"/>
<proteinExistence type="predicted"/>
<keyword evidence="4" id="KW-1185">Reference proteome</keyword>
<gene>
    <name evidence="3" type="primary">CCDC81_1</name>
    <name evidence="3" type="ORF">RLOC_00005621</name>
</gene>
<evidence type="ECO:0000313" key="4">
    <source>
        <dbReference type="Proteomes" id="UP000197619"/>
    </source>
</evidence>
<dbReference type="EMBL" id="MUZQ01000139">
    <property type="protein sequence ID" value="OWK56996.1"/>
    <property type="molecule type" value="Genomic_DNA"/>
</dbReference>
<sequence>MAKGVFQEGDCALEDAAAYVQLQSFVDPGAVKELLQCSRARMQKYLLYNAVEPGELPTLKELSTIEHGMAFVCFPEICKVWSGMSRHIYRQLLKKKAVEIGIGSFAVIPSHANVAEGKVLPVERPMFIMSKTLKMFYNLEGDETKIPDEMPVVQPDFEEIAAKTHFRQEVVEHCVQETLLYFAEALRDNKEVEFTFRSIGILAVRTKAVSMTFFDSCLLEMDTTGNMLEALLEDPNMMSIVAFPGQNNFSRVSQDEVVMLPSFVAETPHQPSAPPVSLKPRRESAPWGGGYRKVSVLDPVFLARRRVSQASQQSVDVDHARDKEAGHGGYLPIIHEKTEMMLKHPASPVQQGLKVSASTSQRPEARVHPLYTEKEERELQLLLASKRHEVEAEVYHKYFGNRATTKRGQTSCPYVFEDPYRPSHVLRKAYAERLGASGRQAEPQLSRKALEE</sequence>
<evidence type="ECO:0000259" key="1">
    <source>
        <dbReference type="Pfam" id="PF14908"/>
    </source>
</evidence>
<feature type="domain" description="CCDC81 HU" evidence="2">
    <location>
        <begin position="151"/>
        <end position="225"/>
    </location>
</feature>
<dbReference type="GO" id="GO:0005815">
    <property type="term" value="C:microtubule organizing center"/>
    <property type="evidence" value="ECO:0007669"/>
    <property type="project" value="TreeGrafter"/>
</dbReference>
<comment type="caution">
    <text evidence="3">The sequence shown here is derived from an EMBL/GenBank/DDBJ whole genome shotgun (WGS) entry which is preliminary data.</text>
</comment>
<dbReference type="InterPro" id="IPR026295">
    <property type="entry name" value="CCD81"/>
</dbReference>
<evidence type="ECO:0000313" key="3">
    <source>
        <dbReference type="EMBL" id="OWK56996.1"/>
    </source>
</evidence>
<dbReference type="Pfam" id="PF18289">
    <property type="entry name" value="HU-CCDC81_euk_2"/>
    <property type="match status" value="1"/>
</dbReference>
<dbReference type="InterPro" id="IPR040673">
    <property type="entry name" value="CCDC81_HU_dom_2"/>
</dbReference>